<dbReference type="PROSITE" id="PS51257">
    <property type="entry name" value="PROKAR_LIPOPROTEIN"/>
    <property type="match status" value="1"/>
</dbReference>
<dbReference type="AlphaFoldDB" id="A0A5A5TIU4"/>
<dbReference type="EMBL" id="BIXY01000092">
    <property type="protein sequence ID" value="GCF11046.1"/>
    <property type="molecule type" value="Genomic_DNA"/>
</dbReference>
<feature type="chain" id="PRO_5023003653" description="Lipoprotein LpqB beta-propeller domain-containing protein" evidence="1">
    <location>
        <begin position="25"/>
        <end position="448"/>
    </location>
</feature>
<sequence>MRQQRIVLALLLLCCLGLGLAACAPGHVGTSVVGFIRDGQFWTVDPDGANAFEVVSQPDTPIVGFGWSPDHHLLTFRNEDANFAKTAAGKQISARTPSGVIQDLPGTLNTIGVDGGTPIEIAFANADVQYSTPQWNSDGSRLIFRQSARNVTFNPSNAQWWIAQNDQPGGIAAKAYASSYSPPSVSYDTQHYLVLGNATGGIFTTSMTTSNHSVIGSPLPDHPLPASLERLLWRPAHQNQSFLYANPQSASASDKALSVALVLRDLNGSSQTLTNCTCTQFAWSPDGNTILYTTGSTYSLLNLQDHSTTSFVAEADAAPYWSPDSRFLLLDGTHSLSLISRASHQQTELLRDQQSIAKQQQGELPATNSLLQPVPNSLWSADSQHFIFLTHQRLTWQGQALSSGVGLYNTTIDGHGQIQGKPALVVAGKNITQAGWTYQDPNTSFLYE</sequence>
<proteinExistence type="predicted"/>
<evidence type="ECO:0000256" key="1">
    <source>
        <dbReference type="SAM" id="SignalP"/>
    </source>
</evidence>
<organism evidence="2 3">
    <name type="scientific">Dictyobacter arantiisoli</name>
    <dbReference type="NCBI Taxonomy" id="2014874"/>
    <lineage>
        <taxon>Bacteria</taxon>
        <taxon>Bacillati</taxon>
        <taxon>Chloroflexota</taxon>
        <taxon>Ktedonobacteria</taxon>
        <taxon>Ktedonobacterales</taxon>
        <taxon>Dictyobacteraceae</taxon>
        <taxon>Dictyobacter</taxon>
    </lineage>
</organism>
<keyword evidence="1" id="KW-0732">Signal</keyword>
<dbReference type="Proteomes" id="UP000322530">
    <property type="component" value="Unassembled WGS sequence"/>
</dbReference>
<feature type="signal peptide" evidence="1">
    <location>
        <begin position="1"/>
        <end position="24"/>
    </location>
</feature>
<reference evidence="2 3" key="1">
    <citation type="submission" date="2019-01" db="EMBL/GenBank/DDBJ databases">
        <title>Draft genome sequence of Dictyobacter sp. Uno17.</title>
        <authorList>
            <person name="Wang C.M."/>
            <person name="Zheng Y."/>
            <person name="Sakai Y."/>
            <person name="Abe K."/>
            <person name="Yokota A."/>
            <person name="Yabe S."/>
        </authorList>
    </citation>
    <scope>NUCLEOTIDE SEQUENCE [LARGE SCALE GENOMIC DNA]</scope>
    <source>
        <strain evidence="2 3">Uno17</strain>
    </source>
</reference>
<name>A0A5A5TIU4_9CHLR</name>
<accession>A0A5A5TIU4</accession>
<dbReference type="SUPFAM" id="SSF82171">
    <property type="entry name" value="DPP6 N-terminal domain-like"/>
    <property type="match status" value="1"/>
</dbReference>
<dbReference type="Gene3D" id="2.120.10.30">
    <property type="entry name" value="TolB, C-terminal domain"/>
    <property type="match status" value="1"/>
</dbReference>
<dbReference type="InterPro" id="IPR011042">
    <property type="entry name" value="6-blade_b-propeller_TolB-like"/>
</dbReference>
<keyword evidence="3" id="KW-1185">Reference proteome</keyword>
<evidence type="ECO:0000313" key="2">
    <source>
        <dbReference type="EMBL" id="GCF11046.1"/>
    </source>
</evidence>
<comment type="caution">
    <text evidence="2">The sequence shown here is derived from an EMBL/GenBank/DDBJ whole genome shotgun (WGS) entry which is preliminary data.</text>
</comment>
<protein>
    <recommendedName>
        <fullName evidence="4">Lipoprotein LpqB beta-propeller domain-containing protein</fullName>
    </recommendedName>
</protein>
<evidence type="ECO:0008006" key="4">
    <source>
        <dbReference type="Google" id="ProtNLM"/>
    </source>
</evidence>
<evidence type="ECO:0000313" key="3">
    <source>
        <dbReference type="Proteomes" id="UP000322530"/>
    </source>
</evidence>
<dbReference type="RefSeq" id="WP_172632372.1">
    <property type="nucleotide sequence ID" value="NZ_BIXY01000092.1"/>
</dbReference>
<gene>
    <name evidence="2" type="ORF">KDI_46100</name>
</gene>